<keyword evidence="1" id="KW-0732">Signal</keyword>
<comment type="caution">
    <text evidence="6">The sequence shown here is derived from an EMBL/GenBank/DDBJ whole genome shotgun (WGS) entry which is preliminary data.</text>
</comment>
<dbReference type="SMART" id="SM00680">
    <property type="entry name" value="CLIP"/>
    <property type="match status" value="1"/>
</dbReference>
<dbReference type="PANTHER" id="PTHR24252:SF7">
    <property type="entry name" value="HYALIN"/>
    <property type="match status" value="1"/>
</dbReference>
<keyword evidence="2" id="KW-1015">Disulfide bond</keyword>
<proteinExistence type="predicted"/>
<accession>A0ABP1RES6</accession>
<dbReference type="Proteomes" id="UP001642540">
    <property type="component" value="Unassembled WGS sequence"/>
</dbReference>
<dbReference type="PANTHER" id="PTHR24252">
    <property type="entry name" value="ACROSIN-RELATED"/>
    <property type="match status" value="1"/>
</dbReference>
<dbReference type="Gene3D" id="2.40.10.10">
    <property type="entry name" value="Trypsin-like serine proteases"/>
    <property type="match status" value="1"/>
</dbReference>
<dbReference type="CDD" id="cd00190">
    <property type="entry name" value="Tryp_SPc"/>
    <property type="match status" value="1"/>
</dbReference>
<dbReference type="Pfam" id="PF00089">
    <property type="entry name" value="Trypsin"/>
    <property type="match status" value="1"/>
</dbReference>
<evidence type="ECO:0000256" key="3">
    <source>
        <dbReference type="SAM" id="MobiDB-lite"/>
    </source>
</evidence>
<organism evidence="6 7">
    <name type="scientific">Orchesella dallaii</name>
    <dbReference type="NCBI Taxonomy" id="48710"/>
    <lineage>
        <taxon>Eukaryota</taxon>
        <taxon>Metazoa</taxon>
        <taxon>Ecdysozoa</taxon>
        <taxon>Arthropoda</taxon>
        <taxon>Hexapoda</taxon>
        <taxon>Collembola</taxon>
        <taxon>Entomobryomorpha</taxon>
        <taxon>Entomobryoidea</taxon>
        <taxon>Orchesellidae</taxon>
        <taxon>Orchesellinae</taxon>
        <taxon>Orchesella</taxon>
    </lineage>
</organism>
<dbReference type="PRINTS" id="PR00722">
    <property type="entry name" value="CHYMOTRYPSIN"/>
</dbReference>
<evidence type="ECO:0008006" key="8">
    <source>
        <dbReference type="Google" id="ProtNLM"/>
    </source>
</evidence>
<feature type="compositionally biased region" description="Low complexity" evidence="3">
    <location>
        <begin position="296"/>
        <end position="309"/>
    </location>
</feature>
<evidence type="ECO:0000256" key="2">
    <source>
        <dbReference type="ARBA" id="ARBA00023157"/>
    </source>
</evidence>
<feature type="domain" description="Clip" evidence="5">
    <location>
        <begin position="233"/>
        <end position="276"/>
    </location>
</feature>
<evidence type="ECO:0000313" key="7">
    <source>
        <dbReference type="Proteomes" id="UP001642540"/>
    </source>
</evidence>
<feature type="compositionally biased region" description="Low complexity" evidence="3">
    <location>
        <begin position="326"/>
        <end position="335"/>
    </location>
</feature>
<dbReference type="InterPro" id="IPR043504">
    <property type="entry name" value="Peptidase_S1_PA_chymotrypsin"/>
</dbReference>
<name>A0ABP1RES6_9HEXA</name>
<gene>
    <name evidence="6" type="ORF">ODALV1_LOCUS21823</name>
</gene>
<dbReference type="PROSITE" id="PS50240">
    <property type="entry name" value="TRYPSIN_DOM"/>
    <property type="match status" value="1"/>
</dbReference>
<dbReference type="EMBL" id="CAXLJM020000072">
    <property type="protein sequence ID" value="CAL8127405.1"/>
    <property type="molecule type" value="Genomic_DNA"/>
</dbReference>
<evidence type="ECO:0000256" key="1">
    <source>
        <dbReference type="ARBA" id="ARBA00022729"/>
    </source>
</evidence>
<dbReference type="PROSITE" id="PS51888">
    <property type="entry name" value="CLIP"/>
    <property type="match status" value="1"/>
</dbReference>
<protein>
    <recommendedName>
        <fullName evidence="8">Proclotting enzyme</fullName>
    </recommendedName>
</protein>
<dbReference type="InterPro" id="IPR001314">
    <property type="entry name" value="Peptidase_S1A"/>
</dbReference>
<dbReference type="InterPro" id="IPR009003">
    <property type="entry name" value="Peptidase_S1_PA"/>
</dbReference>
<dbReference type="InterPro" id="IPR001254">
    <property type="entry name" value="Trypsin_dom"/>
</dbReference>
<keyword evidence="7" id="KW-1185">Reference proteome</keyword>
<reference evidence="6 7" key="1">
    <citation type="submission" date="2024-08" db="EMBL/GenBank/DDBJ databases">
        <authorList>
            <person name="Cucini C."/>
            <person name="Frati F."/>
        </authorList>
    </citation>
    <scope>NUCLEOTIDE SEQUENCE [LARGE SCALE GENOMIC DNA]</scope>
</reference>
<dbReference type="SUPFAM" id="SSF50494">
    <property type="entry name" value="Trypsin-like serine proteases"/>
    <property type="match status" value="1"/>
</dbReference>
<evidence type="ECO:0000259" key="5">
    <source>
        <dbReference type="PROSITE" id="PS51888"/>
    </source>
</evidence>
<feature type="domain" description="Peptidase S1" evidence="4">
    <location>
        <begin position="360"/>
        <end position="552"/>
    </location>
</feature>
<feature type="region of interest" description="Disordered" evidence="3">
    <location>
        <begin position="326"/>
        <end position="350"/>
    </location>
</feature>
<evidence type="ECO:0000313" key="6">
    <source>
        <dbReference type="EMBL" id="CAL8127405.1"/>
    </source>
</evidence>
<evidence type="ECO:0000259" key="4">
    <source>
        <dbReference type="PROSITE" id="PS50240"/>
    </source>
</evidence>
<dbReference type="InterPro" id="IPR022700">
    <property type="entry name" value="CLIP"/>
</dbReference>
<dbReference type="SMART" id="SM00020">
    <property type="entry name" value="Tryp_SPc"/>
    <property type="match status" value="1"/>
</dbReference>
<dbReference type="PROSITE" id="PS00134">
    <property type="entry name" value="TRYPSIN_HIS"/>
    <property type="match status" value="1"/>
</dbReference>
<dbReference type="InterPro" id="IPR018114">
    <property type="entry name" value="TRYPSIN_HIS"/>
</dbReference>
<sequence length="572" mass="63522">MWNIKMVLVMNDVCHGRKYARRVSCCWIFCILLCQIYQTSGQGFGFQYPLHGPPMLMPGPGGPYHVSFQASPIQHIMDQVRPRHIQLPPMQKVTETLGALGTIARQFLRRNTGSEGKEDPSQAAISSSLVSSSSHDDLFPAATSLNANNYNRPQVFSTHPLKIKPEDDEQLLSALYTLGRNVLGQNVTDTLVPMVKTMNHMGRFLPPLIYRDGRIILGTGNSTKDGGNIQNVVCTTPSQQPGKCLDISGCPSLLLDLQRLRKSLCFKALFVPGVCCPDRPENEAPMPSKPYINIGSTSRPITVPTTTTTKRPSFTVDIITATTTTTTTTTQRPTTLFGMGGGNEFPPRDCGRAETPSFRIVGGEKSTPGMFPWMAAIFLHGPKGTEFWCGGTLIGKRMVLTAAHCSKDAKQRPFSPRQFTVRLGDYDLVRTDDPSSPESYRVIKITAHPQFNGVGFYNDVALLELERDVQFTRFISPICLPTARHRFQTFEGTYPTVIGWGTNKYGGREHNALQEVKLPVWSNTDCDRAYFQPITNIFLCAGYPQGGKDACQVCYIPRVWIKVCLHTLYKKL</sequence>
<feature type="region of interest" description="Disordered" evidence="3">
    <location>
        <begin position="286"/>
        <end position="309"/>
    </location>
</feature>